<accession>A0A645EHQ1</accession>
<sequence length="87" mass="9296">MYLTAPPVSGIAVANSATVNPAQMVKKPPNNHTKSVKLGDCVLAVTEAVLKKTPAPITVPITVANAPNKLISRFNLFPIPHPLSYFY</sequence>
<dbReference type="EMBL" id="VSSQ01047527">
    <property type="protein sequence ID" value="MPN01535.1"/>
    <property type="molecule type" value="Genomic_DNA"/>
</dbReference>
<reference evidence="1" key="1">
    <citation type="submission" date="2019-08" db="EMBL/GenBank/DDBJ databases">
        <authorList>
            <person name="Kucharzyk K."/>
            <person name="Murdoch R.W."/>
            <person name="Higgins S."/>
            <person name="Loffler F."/>
        </authorList>
    </citation>
    <scope>NUCLEOTIDE SEQUENCE</scope>
</reference>
<evidence type="ECO:0000313" key="1">
    <source>
        <dbReference type="EMBL" id="MPN01535.1"/>
    </source>
</evidence>
<name>A0A645EHQ1_9ZZZZ</name>
<proteinExistence type="predicted"/>
<protein>
    <submittedName>
        <fullName evidence="1">Uncharacterized protein</fullName>
    </submittedName>
</protein>
<dbReference type="AlphaFoldDB" id="A0A645EHQ1"/>
<organism evidence="1">
    <name type="scientific">bioreactor metagenome</name>
    <dbReference type="NCBI Taxonomy" id="1076179"/>
    <lineage>
        <taxon>unclassified sequences</taxon>
        <taxon>metagenomes</taxon>
        <taxon>ecological metagenomes</taxon>
    </lineage>
</organism>
<comment type="caution">
    <text evidence="1">The sequence shown here is derived from an EMBL/GenBank/DDBJ whole genome shotgun (WGS) entry which is preliminary data.</text>
</comment>
<gene>
    <name evidence="1" type="ORF">SDC9_148744</name>
</gene>